<dbReference type="PANTHER" id="PTHR33112">
    <property type="entry name" value="DOMAIN PROTEIN, PUTATIVE-RELATED"/>
    <property type="match status" value="1"/>
</dbReference>
<dbReference type="AlphaFoldDB" id="W3WSC6"/>
<protein>
    <recommendedName>
        <fullName evidence="1">Heterokaryon incompatibility domain-containing protein</fullName>
    </recommendedName>
</protein>
<dbReference type="InterPro" id="IPR010730">
    <property type="entry name" value="HET"/>
</dbReference>
<dbReference type="GeneID" id="19277155"/>
<evidence type="ECO:0000313" key="2">
    <source>
        <dbReference type="EMBL" id="ETS76755.1"/>
    </source>
</evidence>
<name>W3WSC6_PESFW</name>
<dbReference type="Proteomes" id="UP000030651">
    <property type="component" value="Unassembled WGS sequence"/>
</dbReference>
<evidence type="ECO:0000259" key="1">
    <source>
        <dbReference type="Pfam" id="PF06985"/>
    </source>
</evidence>
<gene>
    <name evidence="2" type="ORF">PFICI_12142</name>
</gene>
<feature type="domain" description="Heterokaryon incompatibility" evidence="1">
    <location>
        <begin position="11"/>
        <end position="151"/>
    </location>
</feature>
<keyword evidence="3" id="KW-1185">Reference proteome</keyword>
<dbReference type="RefSeq" id="XP_007838914.1">
    <property type="nucleotide sequence ID" value="XM_007840723.1"/>
</dbReference>
<dbReference type="InParanoid" id="W3WSC6"/>
<accession>W3WSC6</accession>
<dbReference type="OrthoDB" id="5362512at2759"/>
<dbReference type="Pfam" id="PF06985">
    <property type="entry name" value="HET"/>
    <property type="match status" value="1"/>
</dbReference>
<sequence length="590" mass="68211">MNSRLERIAWQDLPRTFRDAIYVTRQLGYSYLWIDSFCIIQDDQKDWIEEAVRMFEIYSSAVLVLAAHHAKNSQGGLFTRVGKSREVRLALPSSSFESKHMRDLPALIDMIGHRSDAVCPLINTGEETTTNEVKTTYEVAPLFTRAWVFQERMMSRRMLIFTASEMVWQCNDDISCRTRSGVDNESFRALFQAVMAGRKPDVWEYGPSHVGFKSRLPRLGSRLQFDMETKQNIWYMAVERYSDLSITKPDDKLPAIAAIARKLKQFMRPEDQYLAGLWSESFYEDLLWRVRPGRLHDNARGIDRILSARPHHPSGGSEPCWPAPTWSWASVQDPVSFMIHRYKRVGHEAKLHPQCSIEKFTTCNPDQDQFMLPARNLCKLPMEARTVPARLRKLEDGKGRIFFQIGLTMIDGECIHIHQHRHGCRVHVDADPWPKSGWEAVDPTHFYGGDGGGRDDDLDEERIQRQNKDYDSDADSSDYSAEDVSLSGYDSENILDLPRPRHRSKTKTKHHWCKPVQLAEVAYVTGVTDDSTSRNNRHADRRKRYIFMILQQDGPYFARLGLARVDELDSTVRLFAKLKRIQQTKRLVIV</sequence>
<dbReference type="STRING" id="1229662.W3WSC6"/>
<reference evidence="3" key="1">
    <citation type="journal article" date="2015" name="BMC Genomics">
        <title>Genomic and transcriptomic analysis of the endophytic fungus Pestalotiopsis fici reveals its lifestyle and high potential for synthesis of natural products.</title>
        <authorList>
            <person name="Wang X."/>
            <person name="Zhang X."/>
            <person name="Liu L."/>
            <person name="Xiang M."/>
            <person name="Wang W."/>
            <person name="Sun X."/>
            <person name="Che Y."/>
            <person name="Guo L."/>
            <person name="Liu G."/>
            <person name="Guo L."/>
            <person name="Wang C."/>
            <person name="Yin W.B."/>
            <person name="Stadler M."/>
            <person name="Zhang X."/>
            <person name="Liu X."/>
        </authorList>
    </citation>
    <scope>NUCLEOTIDE SEQUENCE [LARGE SCALE GENOMIC DNA]</scope>
    <source>
        <strain evidence="3">W106-1 / CGMCC3.15140</strain>
    </source>
</reference>
<dbReference type="eggNOG" id="ENOG502SN0Y">
    <property type="taxonomic scope" value="Eukaryota"/>
</dbReference>
<dbReference type="PANTHER" id="PTHR33112:SF9">
    <property type="entry name" value="HETEROKARYON INCOMPATIBILITY DOMAIN-CONTAINING PROTEIN"/>
    <property type="match status" value="1"/>
</dbReference>
<dbReference type="HOGENOM" id="CLU_462390_0_0_1"/>
<organism evidence="2 3">
    <name type="scientific">Pestalotiopsis fici (strain W106-1 / CGMCC3.15140)</name>
    <dbReference type="NCBI Taxonomy" id="1229662"/>
    <lineage>
        <taxon>Eukaryota</taxon>
        <taxon>Fungi</taxon>
        <taxon>Dikarya</taxon>
        <taxon>Ascomycota</taxon>
        <taxon>Pezizomycotina</taxon>
        <taxon>Sordariomycetes</taxon>
        <taxon>Xylariomycetidae</taxon>
        <taxon>Amphisphaeriales</taxon>
        <taxon>Sporocadaceae</taxon>
        <taxon>Pestalotiopsis</taxon>
    </lineage>
</organism>
<dbReference type="EMBL" id="KI912117">
    <property type="protein sequence ID" value="ETS76755.1"/>
    <property type="molecule type" value="Genomic_DNA"/>
</dbReference>
<proteinExistence type="predicted"/>
<dbReference type="KEGG" id="pfy:PFICI_12142"/>
<evidence type="ECO:0000313" key="3">
    <source>
        <dbReference type="Proteomes" id="UP000030651"/>
    </source>
</evidence>